<keyword evidence="1" id="KW-0732">Signal</keyword>
<name>A0A9N9WM74_9DIPT</name>
<protein>
    <submittedName>
        <fullName evidence="2">Uncharacterized protein</fullName>
    </submittedName>
</protein>
<reference evidence="2" key="2">
    <citation type="submission" date="2022-10" db="EMBL/GenBank/DDBJ databases">
        <authorList>
            <consortium name="ENA_rothamsted_submissions"/>
            <consortium name="culmorum"/>
            <person name="King R."/>
        </authorList>
    </citation>
    <scope>NUCLEOTIDE SEQUENCE</scope>
</reference>
<organism evidence="2 3">
    <name type="scientific">Chironomus riparius</name>
    <dbReference type="NCBI Taxonomy" id="315576"/>
    <lineage>
        <taxon>Eukaryota</taxon>
        <taxon>Metazoa</taxon>
        <taxon>Ecdysozoa</taxon>
        <taxon>Arthropoda</taxon>
        <taxon>Hexapoda</taxon>
        <taxon>Insecta</taxon>
        <taxon>Pterygota</taxon>
        <taxon>Neoptera</taxon>
        <taxon>Endopterygota</taxon>
        <taxon>Diptera</taxon>
        <taxon>Nematocera</taxon>
        <taxon>Chironomoidea</taxon>
        <taxon>Chironomidae</taxon>
        <taxon>Chironominae</taxon>
        <taxon>Chironomus</taxon>
    </lineage>
</organism>
<gene>
    <name evidence="2" type="ORF">CHIRRI_LOCUS296</name>
</gene>
<feature type="chain" id="PRO_5040148766" evidence="1">
    <location>
        <begin position="20"/>
        <end position="85"/>
    </location>
</feature>
<accession>A0A9N9WM74</accession>
<keyword evidence="3" id="KW-1185">Reference proteome</keyword>
<dbReference type="PROSITE" id="PS51257">
    <property type="entry name" value="PROKAR_LIPOPROTEIN"/>
    <property type="match status" value="1"/>
</dbReference>
<dbReference type="Proteomes" id="UP001153620">
    <property type="component" value="Chromosome 1"/>
</dbReference>
<reference evidence="2" key="1">
    <citation type="submission" date="2022-01" db="EMBL/GenBank/DDBJ databases">
        <authorList>
            <person name="King R."/>
        </authorList>
    </citation>
    <scope>NUCLEOTIDE SEQUENCE</scope>
</reference>
<dbReference type="AlphaFoldDB" id="A0A9N9WM74"/>
<evidence type="ECO:0000313" key="2">
    <source>
        <dbReference type="EMBL" id="CAG9797297.1"/>
    </source>
</evidence>
<dbReference type="EMBL" id="OU895877">
    <property type="protein sequence ID" value="CAG9797297.1"/>
    <property type="molecule type" value="Genomic_DNA"/>
</dbReference>
<dbReference type="OrthoDB" id="10435267at2759"/>
<evidence type="ECO:0000256" key="1">
    <source>
        <dbReference type="SAM" id="SignalP"/>
    </source>
</evidence>
<sequence length="85" mass="9504">MKFISAFIFACCLILSCNADGLQNIESNLFTGNDNPNYILPGSLGCTYFTFSFVCNSRCFFRGYFNGGQCFNNECVCAPNNNEIY</sequence>
<evidence type="ECO:0000313" key="3">
    <source>
        <dbReference type="Proteomes" id="UP001153620"/>
    </source>
</evidence>
<feature type="signal peptide" evidence="1">
    <location>
        <begin position="1"/>
        <end position="19"/>
    </location>
</feature>
<proteinExistence type="predicted"/>